<proteinExistence type="predicted"/>
<sequence>MENTPPEKSIPQEKEKYRNIKVDESTYILISRLSVALNLKKSGIVFAGMFLLAALIENRTDFATRVLTSLKIKSICVFSTN</sequence>
<reference evidence="1" key="1">
    <citation type="journal article" date="2020" name="mSystems">
        <title>Genome- and Community-Level Interaction Insights into Carbon Utilization and Element Cycling Functions of Hydrothermarchaeota in Hydrothermal Sediment.</title>
        <authorList>
            <person name="Zhou Z."/>
            <person name="Liu Y."/>
            <person name="Xu W."/>
            <person name="Pan J."/>
            <person name="Luo Z.H."/>
            <person name="Li M."/>
        </authorList>
    </citation>
    <scope>NUCLEOTIDE SEQUENCE [LARGE SCALE GENOMIC DNA]</scope>
    <source>
        <strain evidence="1">SpSt-1116</strain>
    </source>
</reference>
<gene>
    <name evidence="1" type="ORF">ENM78_04775</name>
</gene>
<comment type="caution">
    <text evidence="1">The sequence shown here is derived from an EMBL/GenBank/DDBJ whole genome shotgun (WGS) entry which is preliminary data.</text>
</comment>
<name>A0A7J3ZL53_9CREN</name>
<protein>
    <submittedName>
        <fullName evidence="1">Uncharacterized protein</fullName>
    </submittedName>
</protein>
<dbReference type="EMBL" id="DRZC01000068">
    <property type="protein sequence ID" value="HHQ80744.1"/>
    <property type="molecule type" value="Genomic_DNA"/>
</dbReference>
<organism evidence="1">
    <name type="scientific">Fervidicoccus fontis</name>
    <dbReference type="NCBI Taxonomy" id="683846"/>
    <lineage>
        <taxon>Archaea</taxon>
        <taxon>Thermoproteota</taxon>
        <taxon>Thermoprotei</taxon>
        <taxon>Fervidicoccales</taxon>
        <taxon>Fervidicoccaceae</taxon>
        <taxon>Fervidicoccus</taxon>
    </lineage>
</organism>
<evidence type="ECO:0000313" key="1">
    <source>
        <dbReference type="EMBL" id="HHQ80744.1"/>
    </source>
</evidence>
<accession>A0A7J3ZL53</accession>
<dbReference type="AlphaFoldDB" id="A0A7J3ZL53"/>